<feature type="transmembrane region" description="Helical" evidence="5">
    <location>
        <begin position="124"/>
        <end position="145"/>
    </location>
</feature>
<keyword evidence="8" id="KW-1185">Reference proteome</keyword>
<evidence type="ECO:0000256" key="4">
    <source>
        <dbReference type="ARBA" id="ARBA00023136"/>
    </source>
</evidence>
<feature type="transmembrane region" description="Helical" evidence="5">
    <location>
        <begin position="265"/>
        <end position="286"/>
    </location>
</feature>
<evidence type="ECO:0000256" key="5">
    <source>
        <dbReference type="SAM" id="Phobius"/>
    </source>
</evidence>
<gene>
    <name evidence="7" type="ORF">HHI36_020252</name>
</gene>
<dbReference type="EMBL" id="JABFTP020000083">
    <property type="protein sequence ID" value="KAL3275492.1"/>
    <property type="molecule type" value="Genomic_DNA"/>
</dbReference>
<feature type="transmembrane region" description="Helical" evidence="5">
    <location>
        <begin position="191"/>
        <end position="212"/>
    </location>
</feature>
<keyword evidence="2 5" id="KW-0812">Transmembrane</keyword>
<dbReference type="PANTHER" id="PTHR22950">
    <property type="entry name" value="AMINO ACID TRANSPORTER"/>
    <property type="match status" value="1"/>
</dbReference>
<accession>A0ABD2NA25</accession>
<feature type="transmembrane region" description="Helical" evidence="5">
    <location>
        <begin position="375"/>
        <end position="396"/>
    </location>
</feature>
<evidence type="ECO:0000256" key="2">
    <source>
        <dbReference type="ARBA" id="ARBA00022692"/>
    </source>
</evidence>
<dbReference type="InterPro" id="IPR013057">
    <property type="entry name" value="AA_transpt_TM"/>
</dbReference>
<dbReference type="Proteomes" id="UP001516400">
    <property type="component" value="Unassembled WGS sequence"/>
</dbReference>
<dbReference type="Pfam" id="PF01490">
    <property type="entry name" value="Aa_trans"/>
    <property type="match status" value="1"/>
</dbReference>
<feature type="transmembrane region" description="Helical" evidence="5">
    <location>
        <begin position="61"/>
        <end position="83"/>
    </location>
</feature>
<protein>
    <recommendedName>
        <fullName evidence="6">Amino acid transporter transmembrane domain-containing protein</fullName>
    </recommendedName>
</protein>
<evidence type="ECO:0000256" key="3">
    <source>
        <dbReference type="ARBA" id="ARBA00022989"/>
    </source>
</evidence>
<sequence length="447" mass="50623">MPEVESQGIVFIDKVTEEEYNPYAHRAPKRPLNNTQAFVLLTKGALGIGLLPSALTFKEGWVTGVIYTCVMGVIVTHCLHILFRAQRHLCKHLKIPYLTYSESVRRALEYGPLRSRKFSKYVPFFVDTSMLMGQFALCTTYALFVLQTFGFFEQYTGGLYIGLKRYVYCFLLMIPCIFIVFLGNWKIVAGFAAFANIILIFPIFIFLSYVNGAQSPSNDLVAVGDLYQFPKVFGPILFALEAVAVVSTFEGDLKHPKKFIGSCGVLNIGMFLVTSVYILVGCLGYWRFGEASVGSFLNDMPLNDTASKWCRALYTLSIYLSYGVQGFVMVHILWKKKHRGHDQTFKHIFRIAIVGISTIIITFVPFIVRTAILDAMFAVSLPVLGVILPAFMEFCVVWPTHGNNRNKILWKDVFLIVLGLANCIAELYFCAEQLIEFFSVRRKPIFW</sequence>
<feature type="transmembrane region" description="Helical" evidence="5">
    <location>
        <begin position="37"/>
        <end position="55"/>
    </location>
</feature>
<keyword evidence="4 5" id="KW-0472">Membrane</keyword>
<reference evidence="7 8" key="1">
    <citation type="journal article" date="2021" name="BMC Biol.">
        <title>Horizontally acquired antibacterial genes associated with adaptive radiation of ladybird beetles.</title>
        <authorList>
            <person name="Li H.S."/>
            <person name="Tang X.F."/>
            <person name="Huang Y.H."/>
            <person name="Xu Z.Y."/>
            <person name="Chen M.L."/>
            <person name="Du X.Y."/>
            <person name="Qiu B.Y."/>
            <person name="Chen P.T."/>
            <person name="Zhang W."/>
            <person name="Slipinski A."/>
            <person name="Escalona H.E."/>
            <person name="Waterhouse R.M."/>
            <person name="Zwick A."/>
            <person name="Pang H."/>
        </authorList>
    </citation>
    <scope>NUCLEOTIDE SEQUENCE [LARGE SCALE GENOMIC DNA]</scope>
    <source>
        <strain evidence="7">SYSU2018</strain>
    </source>
</reference>
<feature type="domain" description="Amino acid transporter transmembrane" evidence="6">
    <location>
        <begin position="33"/>
        <end position="429"/>
    </location>
</feature>
<feature type="transmembrane region" description="Helical" evidence="5">
    <location>
        <begin position="312"/>
        <end position="335"/>
    </location>
</feature>
<feature type="transmembrane region" description="Helical" evidence="5">
    <location>
        <begin position="165"/>
        <end position="184"/>
    </location>
</feature>
<comment type="caution">
    <text evidence="7">The sequence shown here is derived from an EMBL/GenBank/DDBJ whole genome shotgun (WGS) entry which is preliminary data.</text>
</comment>
<evidence type="ECO:0000313" key="8">
    <source>
        <dbReference type="Proteomes" id="UP001516400"/>
    </source>
</evidence>
<comment type="subcellular location">
    <subcellularLocation>
        <location evidence="1">Membrane</location>
        <topology evidence="1">Multi-pass membrane protein</topology>
    </subcellularLocation>
</comment>
<feature type="transmembrane region" description="Helical" evidence="5">
    <location>
        <begin position="408"/>
        <end position="429"/>
    </location>
</feature>
<evidence type="ECO:0000259" key="6">
    <source>
        <dbReference type="Pfam" id="PF01490"/>
    </source>
</evidence>
<dbReference type="GO" id="GO:0016020">
    <property type="term" value="C:membrane"/>
    <property type="evidence" value="ECO:0007669"/>
    <property type="project" value="UniProtKB-SubCell"/>
</dbReference>
<dbReference type="AlphaFoldDB" id="A0ABD2NA25"/>
<evidence type="ECO:0000313" key="7">
    <source>
        <dbReference type="EMBL" id="KAL3275492.1"/>
    </source>
</evidence>
<name>A0ABD2NA25_9CUCU</name>
<organism evidence="7 8">
    <name type="scientific">Cryptolaemus montrouzieri</name>
    <dbReference type="NCBI Taxonomy" id="559131"/>
    <lineage>
        <taxon>Eukaryota</taxon>
        <taxon>Metazoa</taxon>
        <taxon>Ecdysozoa</taxon>
        <taxon>Arthropoda</taxon>
        <taxon>Hexapoda</taxon>
        <taxon>Insecta</taxon>
        <taxon>Pterygota</taxon>
        <taxon>Neoptera</taxon>
        <taxon>Endopterygota</taxon>
        <taxon>Coleoptera</taxon>
        <taxon>Polyphaga</taxon>
        <taxon>Cucujiformia</taxon>
        <taxon>Coccinelloidea</taxon>
        <taxon>Coccinellidae</taxon>
        <taxon>Scymninae</taxon>
        <taxon>Scymnini</taxon>
        <taxon>Cryptolaemus</taxon>
    </lineage>
</organism>
<feature type="transmembrane region" description="Helical" evidence="5">
    <location>
        <begin position="232"/>
        <end position="253"/>
    </location>
</feature>
<evidence type="ECO:0000256" key="1">
    <source>
        <dbReference type="ARBA" id="ARBA00004141"/>
    </source>
</evidence>
<feature type="transmembrane region" description="Helical" evidence="5">
    <location>
        <begin position="347"/>
        <end position="369"/>
    </location>
</feature>
<dbReference type="PANTHER" id="PTHR22950:SF340">
    <property type="entry name" value="AMINO ACID TRANSPORTER TRANSMEMBRANE DOMAIN-CONTAINING PROTEIN-RELATED"/>
    <property type="match status" value="1"/>
</dbReference>
<keyword evidence="3 5" id="KW-1133">Transmembrane helix</keyword>
<proteinExistence type="predicted"/>